<comment type="similarity">
    <text evidence="2">Belongs to the ADIPOR family.</text>
</comment>
<feature type="binding site" evidence="6">
    <location>
        <position position="209"/>
    </location>
    <ligand>
        <name>Zn(2+)</name>
        <dbReference type="ChEBI" id="CHEBI:29105"/>
    </ligand>
</feature>
<dbReference type="Pfam" id="PF03006">
    <property type="entry name" value="HlyIII"/>
    <property type="match status" value="1"/>
</dbReference>
<evidence type="ECO:0000313" key="9">
    <source>
        <dbReference type="EMBL" id="CRK91638.1"/>
    </source>
</evidence>
<dbReference type="GO" id="GO:0033211">
    <property type="term" value="P:adiponectin-activated signaling pathway"/>
    <property type="evidence" value="ECO:0007669"/>
    <property type="project" value="TreeGrafter"/>
</dbReference>
<dbReference type="AlphaFoldDB" id="A0A1J1HYM1"/>
<keyword evidence="4 8" id="KW-1133">Transmembrane helix</keyword>
<feature type="binding site" evidence="6">
    <location>
        <position position="355"/>
    </location>
    <ligand>
        <name>Zn(2+)</name>
        <dbReference type="ChEBI" id="CHEBI:29105"/>
    </ligand>
</feature>
<feature type="binding site" evidence="6">
    <location>
        <position position="359"/>
    </location>
    <ligand>
        <name>Zn(2+)</name>
        <dbReference type="ChEBI" id="CHEBI:29105"/>
    </ligand>
</feature>
<evidence type="ECO:0000256" key="5">
    <source>
        <dbReference type="ARBA" id="ARBA00023136"/>
    </source>
</evidence>
<evidence type="ECO:0000256" key="8">
    <source>
        <dbReference type="SAM" id="Phobius"/>
    </source>
</evidence>
<dbReference type="EMBL" id="CVRI01000021">
    <property type="protein sequence ID" value="CRK91638.1"/>
    <property type="molecule type" value="Genomic_DNA"/>
</dbReference>
<comment type="subcellular location">
    <subcellularLocation>
        <location evidence="1">Membrane</location>
        <topology evidence="1">Multi-pass membrane protein</topology>
    </subcellularLocation>
</comment>
<dbReference type="PANTHER" id="PTHR20855">
    <property type="entry name" value="ADIPOR/PROGESTIN RECEPTOR-RELATED"/>
    <property type="match status" value="1"/>
</dbReference>
<dbReference type="GO" id="GO:0005886">
    <property type="term" value="C:plasma membrane"/>
    <property type="evidence" value="ECO:0007669"/>
    <property type="project" value="TreeGrafter"/>
</dbReference>
<dbReference type="GO" id="GO:0046872">
    <property type="term" value="F:metal ion binding"/>
    <property type="evidence" value="ECO:0007669"/>
    <property type="project" value="UniProtKB-KW"/>
</dbReference>
<evidence type="ECO:0000256" key="6">
    <source>
        <dbReference type="PIRSR" id="PIRSR604254-1"/>
    </source>
</evidence>
<sequence>MSSKFNRPSTSSMDEHFSSLEDSEIFLRKRYRDHSPDDSLEAGELSDALSDDEDVPGCPLPSTPEDNELLEAEMTEVLKAGVLSDEIDLGALAHNAAEQAEVFVRKVWEASWKVVHFKHLPKWLQDNDYLHKGHRPPLQSFGACFKSIFRLHTETGNIWTHLLGCIMFIGAAIYFLIRPSWEVNWEEKMIFSAFFLGAILCLGFSFAFHTVSCHSEVIGKLFSKLDYCGIAMLIMGSFVPWLYYGFYCHYRHKIIYLSVVTVLGFFSIVTSLWDKFSTPQLRPVRAGVFMAFGLSGVIPAFHYVYMEGWFNDISRASLGWLVLMGLLYILGAMFYALRIPERWFPGKFDLWGQSHQIFHILVIVAALVHFHGISEMAMNRVSLGECDVRHASIVL</sequence>
<feature type="transmembrane region" description="Helical" evidence="8">
    <location>
        <begin position="285"/>
        <end position="306"/>
    </location>
</feature>
<dbReference type="Proteomes" id="UP000183832">
    <property type="component" value="Unassembled WGS sequence"/>
</dbReference>
<keyword evidence="5 8" id="KW-0472">Membrane</keyword>
<organism evidence="9 10">
    <name type="scientific">Clunio marinus</name>
    <dbReference type="NCBI Taxonomy" id="568069"/>
    <lineage>
        <taxon>Eukaryota</taxon>
        <taxon>Metazoa</taxon>
        <taxon>Ecdysozoa</taxon>
        <taxon>Arthropoda</taxon>
        <taxon>Hexapoda</taxon>
        <taxon>Insecta</taxon>
        <taxon>Pterygota</taxon>
        <taxon>Neoptera</taxon>
        <taxon>Endopterygota</taxon>
        <taxon>Diptera</taxon>
        <taxon>Nematocera</taxon>
        <taxon>Chironomoidea</taxon>
        <taxon>Chironomidae</taxon>
        <taxon>Clunio</taxon>
    </lineage>
</organism>
<dbReference type="OrthoDB" id="5585746at2759"/>
<dbReference type="GO" id="GO:0038023">
    <property type="term" value="F:signaling receptor activity"/>
    <property type="evidence" value="ECO:0007669"/>
    <property type="project" value="TreeGrafter"/>
</dbReference>
<dbReference type="PANTHER" id="PTHR20855:SF52">
    <property type="entry name" value="ADIPONECTIN RECEPTOR PROTEIN"/>
    <property type="match status" value="1"/>
</dbReference>
<proteinExistence type="inferred from homology"/>
<keyword evidence="10" id="KW-1185">Reference proteome</keyword>
<evidence type="ECO:0000256" key="4">
    <source>
        <dbReference type="ARBA" id="ARBA00022989"/>
    </source>
</evidence>
<dbReference type="STRING" id="568069.A0A1J1HYM1"/>
<feature type="transmembrane region" description="Helical" evidence="8">
    <location>
        <begin position="189"/>
        <end position="209"/>
    </location>
</feature>
<evidence type="ECO:0000256" key="3">
    <source>
        <dbReference type="ARBA" id="ARBA00022692"/>
    </source>
</evidence>
<evidence type="ECO:0000256" key="1">
    <source>
        <dbReference type="ARBA" id="ARBA00004141"/>
    </source>
</evidence>
<gene>
    <name evidence="9" type="ORF">CLUMA_CG005290</name>
</gene>
<feature type="transmembrane region" description="Helical" evidence="8">
    <location>
        <begin position="158"/>
        <end position="177"/>
    </location>
</feature>
<keyword evidence="6" id="KW-0862">Zinc</keyword>
<name>A0A1J1HYM1_9DIPT</name>
<evidence type="ECO:0000313" key="10">
    <source>
        <dbReference type="Proteomes" id="UP000183832"/>
    </source>
</evidence>
<accession>A0A1J1HYM1</accession>
<feature type="transmembrane region" description="Helical" evidence="8">
    <location>
        <begin position="357"/>
        <end position="373"/>
    </location>
</feature>
<keyword evidence="3 8" id="KW-0812">Transmembrane</keyword>
<feature type="transmembrane region" description="Helical" evidence="8">
    <location>
        <begin position="254"/>
        <end position="273"/>
    </location>
</feature>
<protein>
    <submittedName>
        <fullName evidence="9">CLUMA_CG005290, isoform A</fullName>
    </submittedName>
</protein>
<feature type="region of interest" description="Disordered" evidence="7">
    <location>
        <begin position="34"/>
        <end position="67"/>
    </location>
</feature>
<evidence type="ECO:0000256" key="2">
    <source>
        <dbReference type="ARBA" id="ARBA00007018"/>
    </source>
</evidence>
<keyword evidence="6" id="KW-0479">Metal-binding</keyword>
<dbReference type="InterPro" id="IPR004254">
    <property type="entry name" value="AdipoR/HlyIII-related"/>
</dbReference>
<reference evidence="9 10" key="1">
    <citation type="submission" date="2015-04" db="EMBL/GenBank/DDBJ databases">
        <authorList>
            <person name="Syromyatnikov M.Y."/>
            <person name="Popov V.N."/>
        </authorList>
    </citation>
    <scope>NUCLEOTIDE SEQUENCE [LARGE SCALE GENOMIC DNA]</scope>
</reference>
<evidence type="ECO:0000256" key="7">
    <source>
        <dbReference type="SAM" id="MobiDB-lite"/>
    </source>
</evidence>
<feature type="transmembrane region" description="Helical" evidence="8">
    <location>
        <begin position="229"/>
        <end position="247"/>
    </location>
</feature>
<feature type="transmembrane region" description="Helical" evidence="8">
    <location>
        <begin position="318"/>
        <end position="337"/>
    </location>
</feature>